<evidence type="ECO:0008006" key="3">
    <source>
        <dbReference type="Google" id="ProtNLM"/>
    </source>
</evidence>
<organism evidence="1 2">
    <name type="scientific">Allonocardiopsis opalescens</name>
    <dbReference type="NCBI Taxonomy" id="1144618"/>
    <lineage>
        <taxon>Bacteria</taxon>
        <taxon>Bacillati</taxon>
        <taxon>Actinomycetota</taxon>
        <taxon>Actinomycetes</taxon>
        <taxon>Streptosporangiales</taxon>
        <taxon>Allonocardiopsis</taxon>
    </lineage>
</organism>
<dbReference type="RefSeq" id="WP_106253361.1">
    <property type="nucleotide sequence ID" value="NZ_PVZC01000012.1"/>
</dbReference>
<sequence length="292" mass="31327">MPLEPRQFELDGFVFGDFTPMQVDAFDPGGKPATTAGDVANPVGDGVVFGYDRVGGMLLTWDLWTDCADEAEARAQWSAMASRWDARSARRTPRDVVPLRLRTPGGADRVVYGRPRRLEPASVALIADGLVDLVADFQCSDYAFYDDVASSVVLSLVPDMSGGLSIPFTPPVQLAPIQDSDSDQLRNAGDLPTWPVITIQGPIVNPSITFVGGSSIQLVTTLAFDHVVTIDPRPWVRSITRQDGASLAGYARGARLAELELPPGSTVVQFRGQDLTGTSSCTITVRSAYSVP</sequence>
<dbReference type="OrthoDB" id="3546247at2"/>
<reference evidence="1 2" key="1">
    <citation type="submission" date="2018-03" db="EMBL/GenBank/DDBJ databases">
        <title>Genomic Encyclopedia of Archaeal and Bacterial Type Strains, Phase II (KMG-II): from individual species to whole genera.</title>
        <authorList>
            <person name="Goeker M."/>
        </authorList>
    </citation>
    <scope>NUCLEOTIDE SEQUENCE [LARGE SCALE GENOMIC DNA]</scope>
    <source>
        <strain evidence="1 2">DSM 45601</strain>
    </source>
</reference>
<dbReference type="EMBL" id="PVZC01000012">
    <property type="protein sequence ID" value="PRX91991.1"/>
    <property type="molecule type" value="Genomic_DNA"/>
</dbReference>
<dbReference type="Proteomes" id="UP000237846">
    <property type="component" value="Unassembled WGS sequence"/>
</dbReference>
<keyword evidence="2" id="KW-1185">Reference proteome</keyword>
<protein>
    <recommendedName>
        <fullName evidence="3">Tail protein</fullName>
    </recommendedName>
</protein>
<dbReference type="AlphaFoldDB" id="A0A2T0PSV4"/>
<comment type="caution">
    <text evidence="1">The sequence shown here is derived from an EMBL/GenBank/DDBJ whole genome shotgun (WGS) entry which is preliminary data.</text>
</comment>
<name>A0A2T0PSV4_9ACTN</name>
<proteinExistence type="predicted"/>
<evidence type="ECO:0000313" key="1">
    <source>
        <dbReference type="EMBL" id="PRX91991.1"/>
    </source>
</evidence>
<accession>A0A2T0PSV4</accession>
<evidence type="ECO:0000313" key="2">
    <source>
        <dbReference type="Proteomes" id="UP000237846"/>
    </source>
</evidence>
<gene>
    <name evidence="1" type="ORF">CLV72_11264</name>
</gene>